<dbReference type="SUPFAM" id="SSF56988">
    <property type="entry name" value="Anthrax protective antigen"/>
    <property type="match status" value="2"/>
</dbReference>
<sequence>MTLWNRLQLRSRKNFLNSFDKLESRSMLAAGIGLQAQFYDSTTLSNPVYSTVEEHVSVNWGFGSPNSSIPDDGFAVRWSGQVESRFTETHDLIVNADDGVRLWVNGELLIDQLESGSLADERASIELIAGRRYDIQLEYVDVAGEAFVDLEWESPSQSREIIPQGQLFPSQRGQISFDRWNGIAGSDVSDLTSLAEFPNSPNLTSFIGDFEETDSSLTDYGRRIYGYVHPSETGPYTFFVSADESAELWLSNTNSESEKLLIASVDSATGIREWDASPTQRSAVVYLNAGQEYFIEALHKESGGDDHLSVGWIKPGSDTIEVIDAGDLSPQVAEVAIFSDTPNVAEGSASPAKFTITRSGPTANSLRVYLQTFGDAVEGSDFESPGDSIDIPAGQSSVTLEINAISDSETEGSESLNVELQAGPEYTVGFKSQRIAYGNLQDDVSAPAGGTSLWNGQTLGDFTSFGGTFTSETDATFGNVIQADIAGQLANAWNAQLKQSINGPVNEGDILWVEFYARSLAGPGEISAIFEKTSSPYTKSLSQGIALTDEWERIQIPFYAAESYAAGEASFGFHLGHKSQVLRFAQFSVLNYGPPQLISPENSFYLNNIGGNWGTSQTASVTGQDFSTAFEVTTSTVPDMNWKIQTVDINDAAVIDGDTMRFEFWIRATAGADPAASFAVQRTDTYATLFSDAISPDGSWQFFSHELTVGEDFSPGGLQAVFNVGHSLQTIQIGGFRWSNLSNAVNLEDLPSRFPSASYEGRDGLDPWRDAADQRIEDERKSTVTITVNDINGQPVDGAVVSLRQNQHEFLFGSAINAYGGKLDPNGNATALKYQNEIKRLFNAAVMENSNKWPGYLQDPARARQGVDFAIDNDIYLRGHNLIWPSRQFMPDSVWSEYDARVVDDGETSANAWLTTTIEDHFDTVLTDFDGDIREWDVVNEPWSNHDVMDIVGDNVIVDWYQQVRDFDPDIKLALNDFGIFAGNGSGTEHRDVFEYWLGLLADQNLLDVIGEQSHYSDANLTDITVFADLLDEYHSEFDVPIAITEFDVNSTNEQLQADYLRDYMTMAFSQSSVTEFLHWGFWESSHWLPDAALYRSDFSIKPNGQAYEDLVFGDWWTDVQGSTRNGAMSVDAFRGNYDVLVQYDGETYSATVTVDATGNSSVVIDLPVEALNYAPILSTQNDSLSGNVADEMTNTGTWFEPDHQTLGLTASIGNVTLNDDGTWSWTYTPSQVHTSDTVTITGTDSAGAASETTFAINAVANVRSRGVSYGESSFGEETLASDKVPLLPGETATFANYTSFEHGINRVVVEFAGLESSLNVDDFEFRVGNNDDVASWELLSSTSSIPLPTVSTSPGEIEGVDQILLSWPDNAIENTWLQVVLLANSTTGLSAPDVFYFGNAIGDTGDSDSNARVNANDVSLVRNNLSGFFTVGIENRYDMNRDGRVNASDVSIVRNNLSGFFGLNLITAPINNGGAGLQKLPDNKPALRDDQLPTIDTAFSLLKSRDDDRDKVCFASDFSLKHDFVASDSSLKYDFARQLFDFDGEKRRKKK</sequence>
<dbReference type="GO" id="GO:0016020">
    <property type="term" value="C:membrane"/>
    <property type="evidence" value="ECO:0007669"/>
    <property type="project" value="InterPro"/>
</dbReference>
<keyword evidence="15" id="KW-1185">Reference proteome</keyword>
<evidence type="ECO:0000313" key="14">
    <source>
        <dbReference type="EMBL" id="QEG21856.1"/>
    </source>
</evidence>
<dbReference type="Gene3D" id="2.60.120.1560">
    <property type="match status" value="1"/>
</dbReference>
<dbReference type="SUPFAM" id="SSF141072">
    <property type="entry name" value="CalX-like"/>
    <property type="match status" value="1"/>
</dbReference>
<dbReference type="SMART" id="SM00633">
    <property type="entry name" value="Glyco_10"/>
    <property type="match status" value="1"/>
</dbReference>
<dbReference type="InterPro" id="IPR008979">
    <property type="entry name" value="Galactose-bd-like_sf"/>
</dbReference>
<evidence type="ECO:0000256" key="10">
    <source>
        <dbReference type="ARBA" id="ARBA00023295"/>
    </source>
</evidence>
<dbReference type="InterPro" id="IPR037524">
    <property type="entry name" value="PA14/GLEYA"/>
</dbReference>
<dbReference type="PANTHER" id="PTHR31490:SF88">
    <property type="entry name" value="BETA-XYLANASE"/>
    <property type="match status" value="1"/>
</dbReference>
<dbReference type="EMBL" id="CP042912">
    <property type="protein sequence ID" value="QEG21856.1"/>
    <property type="molecule type" value="Genomic_DNA"/>
</dbReference>
<dbReference type="RefSeq" id="WP_162273979.1">
    <property type="nucleotide sequence ID" value="NZ_LWSI01000036.1"/>
</dbReference>
<accession>A0A5B9PBF7</accession>
<dbReference type="Pfam" id="PF07691">
    <property type="entry name" value="PA14"/>
    <property type="match status" value="2"/>
</dbReference>
<feature type="domain" description="PA14" evidence="13">
    <location>
        <begin position="170"/>
        <end position="327"/>
    </location>
</feature>
<gene>
    <name evidence="14" type="primary">xynZ_2</name>
    <name evidence="14" type="ORF">MFFC18_17170</name>
</gene>
<evidence type="ECO:0000256" key="9">
    <source>
        <dbReference type="ARBA" id="ARBA00023277"/>
    </source>
</evidence>
<dbReference type="Gene3D" id="1.10.1330.10">
    <property type="entry name" value="Dockerin domain"/>
    <property type="match status" value="1"/>
</dbReference>
<dbReference type="PROSITE" id="PS00018">
    <property type="entry name" value="EF_HAND_1"/>
    <property type="match status" value="1"/>
</dbReference>
<dbReference type="Gene3D" id="2.60.120.260">
    <property type="entry name" value="Galactose-binding domain-like"/>
    <property type="match status" value="2"/>
</dbReference>
<dbReference type="InterPro" id="IPR017853">
    <property type="entry name" value="GH"/>
</dbReference>
<keyword evidence="9" id="KW-0119">Carbohydrate metabolism</keyword>
<protein>
    <recommendedName>
        <fullName evidence="3">endo-1,4-beta-xylanase</fullName>
        <ecNumber evidence="3">3.2.1.8</ecNumber>
    </recommendedName>
</protein>
<evidence type="ECO:0000256" key="3">
    <source>
        <dbReference type="ARBA" id="ARBA00012590"/>
    </source>
</evidence>
<evidence type="ECO:0000313" key="15">
    <source>
        <dbReference type="Proteomes" id="UP000322214"/>
    </source>
</evidence>
<name>A0A5B9PBF7_9BACT</name>
<dbReference type="GO" id="GO:0007154">
    <property type="term" value="P:cell communication"/>
    <property type="evidence" value="ECO:0007669"/>
    <property type="project" value="InterPro"/>
</dbReference>
<keyword evidence="8" id="KW-0106">Calcium</keyword>
<feature type="domain" description="GH10" evidence="12">
    <location>
        <begin position="826"/>
        <end position="1111"/>
    </location>
</feature>
<dbReference type="InterPro" id="IPR036439">
    <property type="entry name" value="Dockerin_dom_sf"/>
</dbReference>
<dbReference type="Proteomes" id="UP000322214">
    <property type="component" value="Chromosome"/>
</dbReference>
<comment type="similarity">
    <text evidence="2">Belongs to the glycosyl hydrolase 10 (cellulase F) family.</text>
</comment>
<evidence type="ECO:0000256" key="1">
    <source>
        <dbReference type="ARBA" id="ARBA00000681"/>
    </source>
</evidence>
<dbReference type="SUPFAM" id="SSF51445">
    <property type="entry name" value="(Trans)glycosidases"/>
    <property type="match status" value="1"/>
</dbReference>
<evidence type="ECO:0000256" key="11">
    <source>
        <dbReference type="ARBA" id="ARBA00023326"/>
    </source>
</evidence>
<dbReference type="PANTHER" id="PTHR31490">
    <property type="entry name" value="GLYCOSYL HYDROLASE"/>
    <property type="match status" value="1"/>
</dbReference>
<evidence type="ECO:0000256" key="4">
    <source>
        <dbReference type="ARBA" id="ARBA00022651"/>
    </source>
</evidence>
<dbReference type="Gene3D" id="3.20.20.80">
    <property type="entry name" value="Glycosidases"/>
    <property type="match status" value="1"/>
</dbReference>
<dbReference type="SUPFAM" id="SSF63446">
    <property type="entry name" value="Type I dockerin domain"/>
    <property type="match status" value="1"/>
</dbReference>
<comment type="catalytic activity">
    <reaction evidence="1">
        <text>Endohydrolysis of (1-&gt;4)-beta-D-xylosidic linkages in xylans.</text>
        <dbReference type="EC" id="3.2.1.8"/>
    </reaction>
</comment>
<feature type="domain" description="PA14" evidence="13">
    <location>
        <begin position="29"/>
        <end position="166"/>
    </location>
</feature>
<dbReference type="SMART" id="SM00237">
    <property type="entry name" value="Calx_beta"/>
    <property type="match status" value="1"/>
</dbReference>
<dbReference type="GO" id="GO:0045493">
    <property type="term" value="P:xylan catabolic process"/>
    <property type="evidence" value="ECO:0007669"/>
    <property type="project" value="UniProtKB-KW"/>
</dbReference>
<evidence type="ECO:0000256" key="2">
    <source>
        <dbReference type="ARBA" id="ARBA00007495"/>
    </source>
</evidence>
<dbReference type="InterPro" id="IPR038081">
    <property type="entry name" value="CalX-like_sf"/>
</dbReference>
<evidence type="ECO:0000256" key="5">
    <source>
        <dbReference type="ARBA" id="ARBA00022729"/>
    </source>
</evidence>
<dbReference type="GO" id="GO:0031176">
    <property type="term" value="F:endo-1,4-beta-xylanase activity"/>
    <property type="evidence" value="ECO:0007669"/>
    <property type="project" value="UniProtKB-EC"/>
</dbReference>
<keyword evidence="11" id="KW-0624">Polysaccharide degradation</keyword>
<evidence type="ECO:0000256" key="8">
    <source>
        <dbReference type="ARBA" id="ARBA00022837"/>
    </source>
</evidence>
<keyword evidence="7 14" id="KW-0378">Hydrolase</keyword>
<dbReference type="InterPro" id="IPR003644">
    <property type="entry name" value="Calx_beta"/>
</dbReference>
<dbReference type="PROSITE" id="PS51820">
    <property type="entry name" value="PA14"/>
    <property type="match status" value="2"/>
</dbReference>
<evidence type="ECO:0000259" key="12">
    <source>
        <dbReference type="PROSITE" id="PS51760"/>
    </source>
</evidence>
<dbReference type="InterPro" id="IPR011658">
    <property type="entry name" value="PA14_dom"/>
</dbReference>
<organism evidence="14 15">
    <name type="scientific">Mariniblastus fucicola</name>
    <dbReference type="NCBI Taxonomy" id="980251"/>
    <lineage>
        <taxon>Bacteria</taxon>
        <taxon>Pseudomonadati</taxon>
        <taxon>Planctomycetota</taxon>
        <taxon>Planctomycetia</taxon>
        <taxon>Pirellulales</taxon>
        <taxon>Pirellulaceae</taxon>
        <taxon>Mariniblastus</taxon>
    </lineage>
</organism>
<dbReference type="InterPro" id="IPR018247">
    <property type="entry name" value="EF_Hand_1_Ca_BS"/>
</dbReference>
<dbReference type="InterPro" id="IPR001000">
    <property type="entry name" value="GH10_dom"/>
</dbReference>
<keyword evidence="10 14" id="KW-0326">Glycosidase</keyword>
<keyword evidence="5" id="KW-0732">Signal</keyword>
<dbReference type="Gene3D" id="2.60.40.2030">
    <property type="match status" value="1"/>
</dbReference>
<dbReference type="Pfam" id="PF00404">
    <property type="entry name" value="Dockerin_1"/>
    <property type="match status" value="1"/>
</dbReference>
<dbReference type="Gene3D" id="3.90.182.10">
    <property type="entry name" value="Toxin - Anthrax Protective Antigen,domain 1"/>
    <property type="match status" value="1"/>
</dbReference>
<dbReference type="KEGG" id="mff:MFFC18_17170"/>
<dbReference type="Pfam" id="PF00331">
    <property type="entry name" value="Glyco_hydro_10"/>
    <property type="match status" value="1"/>
</dbReference>
<keyword evidence="6" id="KW-0677">Repeat</keyword>
<dbReference type="PROSITE" id="PS51760">
    <property type="entry name" value="GH10_2"/>
    <property type="match status" value="1"/>
</dbReference>
<keyword evidence="4 14" id="KW-0858">Xylan degradation</keyword>
<reference evidence="14 15" key="1">
    <citation type="submission" date="2019-08" db="EMBL/GenBank/DDBJ databases">
        <title>Deep-cultivation of Planctomycetes and their phenomic and genomic characterization uncovers novel biology.</title>
        <authorList>
            <person name="Wiegand S."/>
            <person name="Jogler M."/>
            <person name="Boedeker C."/>
            <person name="Pinto D."/>
            <person name="Vollmers J."/>
            <person name="Rivas-Marin E."/>
            <person name="Kohn T."/>
            <person name="Peeters S.H."/>
            <person name="Heuer A."/>
            <person name="Rast P."/>
            <person name="Oberbeckmann S."/>
            <person name="Bunk B."/>
            <person name="Jeske O."/>
            <person name="Meyerdierks A."/>
            <person name="Storesund J.E."/>
            <person name="Kallscheuer N."/>
            <person name="Luecker S."/>
            <person name="Lage O.M."/>
            <person name="Pohl T."/>
            <person name="Merkel B.J."/>
            <person name="Hornburger P."/>
            <person name="Mueller R.-W."/>
            <person name="Bruemmer F."/>
            <person name="Labrenz M."/>
            <person name="Spormann A.M."/>
            <person name="Op den Camp H."/>
            <person name="Overmann J."/>
            <person name="Amann R."/>
            <person name="Jetten M.S.M."/>
            <person name="Mascher T."/>
            <person name="Medema M.H."/>
            <person name="Devos D.P."/>
            <person name="Kaster A.-K."/>
            <person name="Ovreas L."/>
            <person name="Rohde M."/>
            <person name="Galperin M.Y."/>
            <person name="Jogler C."/>
        </authorList>
    </citation>
    <scope>NUCLEOTIDE SEQUENCE [LARGE SCALE GENOMIC DNA]</scope>
    <source>
        <strain evidence="14 15">FC18</strain>
    </source>
</reference>
<evidence type="ECO:0000256" key="6">
    <source>
        <dbReference type="ARBA" id="ARBA00022737"/>
    </source>
</evidence>
<dbReference type="EC" id="3.2.1.8" evidence="3"/>
<dbReference type="InterPro" id="IPR044846">
    <property type="entry name" value="GH10"/>
</dbReference>
<dbReference type="SUPFAM" id="SSF49785">
    <property type="entry name" value="Galactose-binding domain-like"/>
    <property type="match status" value="2"/>
</dbReference>
<dbReference type="SMART" id="SM00758">
    <property type="entry name" value="PA14"/>
    <property type="match status" value="2"/>
</dbReference>
<evidence type="ECO:0000259" key="13">
    <source>
        <dbReference type="PROSITE" id="PS51820"/>
    </source>
</evidence>
<proteinExistence type="inferred from homology"/>
<evidence type="ECO:0000256" key="7">
    <source>
        <dbReference type="ARBA" id="ARBA00022801"/>
    </source>
</evidence>
<dbReference type="InterPro" id="IPR002105">
    <property type="entry name" value="Dockerin_1_rpt"/>
</dbReference>
<dbReference type="STRING" id="980251.GCA_001642875_03318"/>